<dbReference type="EMBL" id="QXGC01001764">
    <property type="protein sequence ID" value="KAE9196498.1"/>
    <property type="molecule type" value="Genomic_DNA"/>
</dbReference>
<keyword evidence="4" id="KW-0378">Hydrolase</keyword>
<evidence type="ECO:0000313" key="18">
    <source>
        <dbReference type="Proteomes" id="UP000440732"/>
    </source>
</evidence>
<evidence type="ECO:0000313" key="14">
    <source>
        <dbReference type="Proteomes" id="UP000429523"/>
    </source>
</evidence>
<evidence type="ECO:0000313" key="15">
    <source>
        <dbReference type="Proteomes" id="UP000433483"/>
    </source>
</evidence>
<evidence type="ECO:0000313" key="11">
    <source>
        <dbReference type="EMBL" id="KAE9181177.1"/>
    </source>
</evidence>
<dbReference type="EMBL" id="QXGD01003059">
    <property type="protein sequence ID" value="KAE9181177.1"/>
    <property type="molecule type" value="Genomic_DNA"/>
</dbReference>
<evidence type="ECO:0000313" key="20">
    <source>
        <dbReference type="Proteomes" id="UP000476176"/>
    </source>
</evidence>
<comment type="similarity">
    <text evidence="1">Belongs to the peptidase M17 family.</text>
</comment>
<keyword evidence="2" id="KW-0031">Aminopeptidase</keyword>
<dbReference type="EMBL" id="QXGF01001412">
    <property type="protein sequence ID" value="KAE8930194.1"/>
    <property type="molecule type" value="Genomic_DNA"/>
</dbReference>
<dbReference type="PROSITE" id="PS00631">
    <property type="entry name" value="CYTOSOL_AP"/>
    <property type="match status" value="1"/>
</dbReference>
<evidence type="ECO:0000313" key="7">
    <source>
        <dbReference type="EMBL" id="KAE9071780.1"/>
    </source>
</evidence>
<evidence type="ECO:0000313" key="12">
    <source>
        <dbReference type="EMBL" id="KAE9196498.1"/>
    </source>
</evidence>
<evidence type="ECO:0000313" key="6">
    <source>
        <dbReference type="EMBL" id="KAE8930194.1"/>
    </source>
</evidence>
<organism evidence="9 18">
    <name type="scientific">Phytophthora fragariae</name>
    <dbReference type="NCBI Taxonomy" id="53985"/>
    <lineage>
        <taxon>Eukaryota</taxon>
        <taxon>Sar</taxon>
        <taxon>Stramenopiles</taxon>
        <taxon>Oomycota</taxon>
        <taxon>Peronosporomycetes</taxon>
        <taxon>Peronosporales</taxon>
        <taxon>Peronosporaceae</taxon>
        <taxon>Phytophthora</taxon>
    </lineage>
</organism>
<evidence type="ECO:0000256" key="2">
    <source>
        <dbReference type="ARBA" id="ARBA00022438"/>
    </source>
</evidence>
<dbReference type="PANTHER" id="PTHR11963">
    <property type="entry name" value="LEUCINE AMINOPEPTIDASE-RELATED"/>
    <property type="match status" value="1"/>
</dbReference>
<dbReference type="Proteomes" id="UP000429523">
    <property type="component" value="Unassembled WGS sequence"/>
</dbReference>
<dbReference type="EMBL" id="QXGE01003674">
    <property type="protein sequence ID" value="KAE9273874.1"/>
    <property type="molecule type" value="Genomic_DNA"/>
</dbReference>
<feature type="domain" description="Cytosol aminopeptidase" evidence="5">
    <location>
        <begin position="10"/>
        <end position="17"/>
    </location>
</feature>
<evidence type="ECO:0000313" key="8">
    <source>
        <dbReference type="EMBL" id="KAE9079158.1"/>
    </source>
</evidence>
<dbReference type="EMBL" id="QXFX01002236">
    <property type="protein sequence ID" value="KAE9079158.1"/>
    <property type="molecule type" value="Genomic_DNA"/>
</dbReference>
<dbReference type="Proteomes" id="UP000440732">
    <property type="component" value="Unassembled WGS sequence"/>
</dbReference>
<comment type="caution">
    <text evidence="9">The sequence shown here is derived from an EMBL/GenBank/DDBJ whole genome shotgun (WGS) entry which is preliminary data.</text>
</comment>
<dbReference type="PRINTS" id="PR00481">
    <property type="entry name" value="LAMNOPPTDASE"/>
</dbReference>
<dbReference type="EMBL" id="QXGA01003530">
    <property type="protein sequence ID" value="KAE9082239.1"/>
    <property type="molecule type" value="Genomic_DNA"/>
</dbReference>
<evidence type="ECO:0000313" key="21">
    <source>
        <dbReference type="Proteomes" id="UP000488956"/>
    </source>
</evidence>
<dbReference type="Pfam" id="PF00883">
    <property type="entry name" value="Peptidase_M17"/>
    <property type="match status" value="1"/>
</dbReference>
<dbReference type="InterPro" id="IPR011356">
    <property type="entry name" value="Leucine_aapep/pepB"/>
</dbReference>
<dbReference type="Proteomes" id="UP000488956">
    <property type="component" value="Unassembled WGS sequence"/>
</dbReference>
<evidence type="ECO:0000313" key="19">
    <source>
        <dbReference type="Proteomes" id="UP000441208"/>
    </source>
</evidence>
<dbReference type="GO" id="GO:0030145">
    <property type="term" value="F:manganese ion binding"/>
    <property type="evidence" value="ECO:0007669"/>
    <property type="project" value="InterPro"/>
</dbReference>
<dbReference type="AlphaFoldDB" id="A0A6A3QV51"/>
<dbReference type="InterPro" id="IPR000819">
    <property type="entry name" value="Peptidase_M17_C"/>
</dbReference>
<dbReference type="GO" id="GO:0006508">
    <property type="term" value="P:proteolysis"/>
    <property type="evidence" value="ECO:0007669"/>
    <property type="project" value="UniProtKB-KW"/>
</dbReference>
<protein>
    <recommendedName>
        <fullName evidence="5">Cytosol aminopeptidase domain-containing protein</fullName>
    </recommendedName>
</protein>
<dbReference type="Proteomes" id="UP000437068">
    <property type="component" value="Unassembled WGS sequence"/>
</dbReference>
<reference evidence="14 15" key="1">
    <citation type="submission" date="2018-08" db="EMBL/GenBank/DDBJ databases">
        <title>Genomic investigation of the strawberry pathogen Phytophthora fragariae indicates pathogenicity is determined by transcriptional variation in three key races.</title>
        <authorList>
            <person name="Adams T.M."/>
            <person name="Armitage A.D."/>
            <person name="Sobczyk M.K."/>
            <person name="Bates H.J."/>
            <person name="Dunwell J.M."/>
            <person name="Nellist C.F."/>
            <person name="Harrison R.J."/>
        </authorList>
    </citation>
    <scope>NUCLEOTIDE SEQUENCE [LARGE SCALE GENOMIC DNA]</scope>
    <source>
        <strain evidence="13 16">A4</strain>
        <strain evidence="11 17">BC-1</strain>
        <strain evidence="12 20">BC-23</strain>
        <strain evidence="10 15">NOV-27</strain>
        <strain evidence="9 18">NOV-5</strain>
        <strain evidence="7 19">NOV-71</strain>
        <strain evidence="6 14">NOV-9</strain>
        <strain evidence="8 21">ONT-3</strain>
    </source>
</reference>
<evidence type="ECO:0000313" key="16">
    <source>
        <dbReference type="Proteomes" id="UP000437068"/>
    </source>
</evidence>
<dbReference type="PANTHER" id="PTHR11963:SF48">
    <property type="entry name" value="DIPEPTIDASE B, ISOFORM A"/>
    <property type="match status" value="1"/>
</dbReference>
<evidence type="ECO:0000313" key="17">
    <source>
        <dbReference type="Proteomes" id="UP000440367"/>
    </source>
</evidence>
<sequence length="153" mass="16422">MYSGKTVVDNTDAEGRLELVDGVAYAVKHLNPKVVVDMATLTGAQQGRTEGQNGGAPAPPFFGEFFRISRELRKKWGLSPIRSHSAPLFLNCPLWAASASGAQGISTGNRIGAIYTNNENLEGLAVMAGKISGDLVHPMPYAPEFHRRVPSQT</sequence>
<dbReference type="Proteomes" id="UP000440367">
    <property type="component" value="Unassembled WGS sequence"/>
</dbReference>
<dbReference type="Gene3D" id="3.40.630.10">
    <property type="entry name" value="Zn peptidases"/>
    <property type="match status" value="2"/>
</dbReference>
<evidence type="ECO:0000256" key="4">
    <source>
        <dbReference type="ARBA" id="ARBA00022801"/>
    </source>
</evidence>
<dbReference type="OrthoDB" id="412814at2759"/>
<proteinExistence type="inferred from homology"/>
<dbReference type="EMBL" id="QXFZ01003035">
    <property type="protein sequence ID" value="KAE9071780.1"/>
    <property type="molecule type" value="Genomic_DNA"/>
</dbReference>
<evidence type="ECO:0000313" key="10">
    <source>
        <dbReference type="EMBL" id="KAE9169202.1"/>
    </source>
</evidence>
<dbReference type="Proteomes" id="UP000441208">
    <property type="component" value="Unassembled WGS sequence"/>
</dbReference>
<accession>A0A6A3QV51</accession>
<dbReference type="EMBL" id="QXGB01003738">
    <property type="protein sequence ID" value="KAE9169202.1"/>
    <property type="molecule type" value="Genomic_DNA"/>
</dbReference>
<keyword evidence="15" id="KW-1185">Reference proteome</keyword>
<name>A0A6A3QV51_9STRA</name>
<gene>
    <name evidence="13" type="ORF">PF001_g27309</name>
    <name evidence="11" type="ORF">PF002_g27353</name>
    <name evidence="12" type="ORF">PF004_g20116</name>
    <name evidence="10" type="ORF">PF005_g28064</name>
    <name evidence="9" type="ORF">PF006_g26959</name>
    <name evidence="7" type="ORF">PF007_g26426</name>
    <name evidence="6" type="ORF">PF009_g19707</name>
    <name evidence="8" type="ORF">PF010_g22848</name>
</gene>
<keyword evidence="3" id="KW-0645">Protease</keyword>
<evidence type="ECO:0000313" key="13">
    <source>
        <dbReference type="EMBL" id="KAE9273874.1"/>
    </source>
</evidence>
<dbReference type="GO" id="GO:0005737">
    <property type="term" value="C:cytoplasm"/>
    <property type="evidence" value="ECO:0007669"/>
    <property type="project" value="InterPro"/>
</dbReference>
<dbReference type="Proteomes" id="UP000433483">
    <property type="component" value="Unassembled WGS sequence"/>
</dbReference>
<evidence type="ECO:0000256" key="1">
    <source>
        <dbReference type="ARBA" id="ARBA00009528"/>
    </source>
</evidence>
<dbReference type="GO" id="GO:0070006">
    <property type="term" value="F:metalloaminopeptidase activity"/>
    <property type="evidence" value="ECO:0007669"/>
    <property type="project" value="InterPro"/>
</dbReference>
<dbReference type="Proteomes" id="UP000476176">
    <property type="component" value="Unassembled WGS sequence"/>
</dbReference>
<evidence type="ECO:0000313" key="9">
    <source>
        <dbReference type="EMBL" id="KAE9082239.1"/>
    </source>
</evidence>
<dbReference type="SUPFAM" id="SSF53187">
    <property type="entry name" value="Zn-dependent exopeptidases"/>
    <property type="match status" value="2"/>
</dbReference>
<evidence type="ECO:0000259" key="5">
    <source>
        <dbReference type="PROSITE" id="PS00631"/>
    </source>
</evidence>
<evidence type="ECO:0000256" key="3">
    <source>
        <dbReference type="ARBA" id="ARBA00022670"/>
    </source>
</evidence>